<dbReference type="InterPro" id="IPR001296">
    <property type="entry name" value="Glyco_trans_1"/>
</dbReference>
<feature type="binding site" evidence="7">
    <location>
        <position position="28"/>
    </location>
    <ligand>
        <name>ADP-alpha-D-glucose</name>
        <dbReference type="ChEBI" id="CHEBI:57498"/>
    </ligand>
</feature>
<dbReference type="Pfam" id="PF08323">
    <property type="entry name" value="Glyco_transf_5"/>
    <property type="match status" value="1"/>
</dbReference>
<evidence type="ECO:0000256" key="6">
    <source>
        <dbReference type="ARBA" id="ARBA00023056"/>
    </source>
</evidence>
<dbReference type="EC" id="2.4.1.21" evidence="7"/>
<dbReference type="Pfam" id="PF00534">
    <property type="entry name" value="Glycos_transf_1"/>
    <property type="match status" value="1"/>
</dbReference>
<evidence type="ECO:0000256" key="1">
    <source>
        <dbReference type="ARBA" id="ARBA00001478"/>
    </source>
</evidence>
<dbReference type="GO" id="GO:0009011">
    <property type="term" value="F:alpha-1,4-glucan glucosyltransferase (ADP-glucose donor) activity"/>
    <property type="evidence" value="ECO:0007669"/>
    <property type="project" value="UniProtKB-UniRule"/>
</dbReference>
<keyword evidence="4 7" id="KW-0328">Glycosyltransferase</keyword>
<dbReference type="AlphaFoldDB" id="A0A1F5WGQ7"/>
<evidence type="ECO:0000259" key="8">
    <source>
        <dbReference type="Pfam" id="PF00534"/>
    </source>
</evidence>
<protein>
    <recommendedName>
        <fullName evidence="7">Glycogen synthase</fullName>
        <ecNumber evidence="7">2.4.1.21</ecNumber>
    </recommendedName>
    <alternativeName>
        <fullName evidence="7">Starch [bacterial glycogen] synthase</fullName>
    </alternativeName>
</protein>
<keyword evidence="6 7" id="KW-0320">Glycogen biosynthesis</keyword>
<evidence type="ECO:0000259" key="9">
    <source>
        <dbReference type="Pfam" id="PF08323"/>
    </source>
</evidence>
<dbReference type="Proteomes" id="UP000178406">
    <property type="component" value="Unassembled WGS sequence"/>
</dbReference>
<comment type="pathway">
    <text evidence="7">Glycan biosynthesis; glycogen biosynthesis.</text>
</comment>
<accession>A0A1F5WGQ7</accession>
<reference evidence="10 11" key="1">
    <citation type="journal article" date="2016" name="Nat. Commun.">
        <title>Thousands of microbial genomes shed light on interconnected biogeochemical processes in an aquifer system.</title>
        <authorList>
            <person name="Anantharaman K."/>
            <person name="Brown C.T."/>
            <person name="Hug L.A."/>
            <person name="Sharon I."/>
            <person name="Castelle C.J."/>
            <person name="Probst A.J."/>
            <person name="Thomas B.C."/>
            <person name="Singh A."/>
            <person name="Wilkins M.J."/>
            <person name="Karaoz U."/>
            <person name="Brodie E.L."/>
            <person name="Williams K.H."/>
            <person name="Hubbard S.S."/>
            <person name="Banfield J.F."/>
        </authorList>
    </citation>
    <scope>NUCLEOTIDE SEQUENCE [LARGE SCALE GENOMIC DNA]</scope>
</reference>
<comment type="function">
    <text evidence="2 7">Synthesizes alpha-1,4-glucan chains using ADP-glucose.</text>
</comment>
<comment type="caution">
    <text evidence="10">The sequence shown here is derived from an EMBL/GenBank/DDBJ whole genome shotgun (WGS) entry which is preliminary data.</text>
</comment>
<dbReference type="CDD" id="cd03791">
    <property type="entry name" value="GT5_Glycogen_synthase_DULL1-like"/>
    <property type="match status" value="1"/>
</dbReference>
<evidence type="ECO:0000313" key="11">
    <source>
        <dbReference type="Proteomes" id="UP000178406"/>
    </source>
</evidence>
<name>A0A1F5WGQ7_9BACT</name>
<dbReference type="GO" id="GO:0004373">
    <property type="term" value="F:alpha-1,4-glucan glucosyltransferase (UDP-glucose donor) activity"/>
    <property type="evidence" value="ECO:0007669"/>
    <property type="project" value="InterPro"/>
</dbReference>
<comment type="similarity">
    <text evidence="3 7">Belongs to the glycosyltransferase 1 family. Bacterial/plant glycogen synthase subfamily.</text>
</comment>
<dbReference type="InterPro" id="IPR011835">
    <property type="entry name" value="GS/SS"/>
</dbReference>
<dbReference type="InterPro" id="IPR013534">
    <property type="entry name" value="Starch_synth_cat_dom"/>
</dbReference>
<dbReference type="PANTHER" id="PTHR45825">
    <property type="entry name" value="GRANULE-BOUND STARCH SYNTHASE 1, CHLOROPLASTIC/AMYLOPLASTIC"/>
    <property type="match status" value="1"/>
</dbReference>
<dbReference type="PANTHER" id="PTHR45825:SF11">
    <property type="entry name" value="ALPHA AMYLASE DOMAIN-CONTAINING PROTEIN"/>
    <property type="match status" value="1"/>
</dbReference>
<evidence type="ECO:0000256" key="7">
    <source>
        <dbReference type="HAMAP-Rule" id="MF_00484"/>
    </source>
</evidence>
<evidence type="ECO:0000256" key="3">
    <source>
        <dbReference type="ARBA" id="ARBA00010281"/>
    </source>
</evidence>
<evidence type="ECO:0000313" key="10">
    <source>
        <dbReference type="EMBL" id="OGF74823.1"/>
    </source>
</evidence>
<keyword evidence="5 7" id="KW-0808">Transferase</keyword>
<comment type="catalytic activity">
    <reaction evidence="1 7">
        <text>[(1-&gt;4)-alpha-D-glucosyl](n) + ADP-alpha-D-glucose = [(1-&gt;4)-alpha-D-glucosyl](n+1) + ADP + H(+)</text>
        <dbReference type="Rhea" id="RHEA:18189"/>
        <dbReference type="Rhea" id="RHEA-COMP:9584"/>
        <dbReference type="Rhea" id="RHEA-COMP:9587"/>
        <dbReference type="ChEBI" id="CHEBI:15378"/>
        <dbReference type="ChEBI" id="CHEBI:15444"/>
        <dbReference type="ChEBI" id="CHEBI:57498"/>
        <dbReference type="ChEBI" id="CHEBI:456216"/>
        <dbReference type="EC" id="2.4.1.21"/>
    </reaction>
</comment>
<dbReference type="SUPFAM" id="SSF53756">
    <property type="entry name" value="UDP-Glycosyltransferase/glycogen phosphorylase"/>
    <property type="match status" value="1"/>
</dbReference>
<feature type="domain" description="Starch synthase catalytic" evidence="9">
    <location>
        <begin position="15"/>
        <end position="261"/>
    </location>
</feature>
<proteinExistence type="inferred from homology"/>
<dbReference type="HAMAP" id="MF_00484">
    <property type="entry name" value="Glycogen_synth"/>
    <property type="match status" value="1"/>
</dbReference>
<dbReference type="Gene3D" id="3.40.50.2000">
    <property type="entry name" value="Glycogen Phosphorylase B"/>
    <property type="match status" value="2"/>
</dbReference>
<dbReference type="GO" id="GO:0005978">
    <property type="term" value="P:glycogen biosynthetic process"/>
    <property type="evidence" value="ECO:0007669"/>
    <property type="project" value="UniProtKB-UniRule"/>
</dbReference>
<evidence type="ECO:0000256" key="2">
    <source>
        <dbReference type="ARBA" id="ARBA00002764"/>
    </source>
</evidence>
<dbReference type="UniPathway" id="UPA00164"/>
<evidence type="ECO:0000256" key="5">
    <source>
        <dbReference type="ARBA" id="ARBA00022679"/>
    </source>
</evidence>
<gene>
    <name evidence="7" type="primary">glgA</name>
    <name evidence="10" type="ORF">A3J56_02585</name>
</gene>
<sequence length="516" mass="58797">MGISKLFSGQSNPKKILFVASEAAPFARIGGLGSVMYSLPRALRTTGHDARVFMPRYLSIDPNMYHLKNECQHLEVPTGDEQGPTHLICNIKKFEAGTDSNSVPTYFLENQEYYEQRANVYGYADDHIRWALLSRGALEFIRITRSWVPDIIVASDWMTGLLPNYLKTTYRENAVLSKIATAFSIHNLFFQGTFDHRFVQEMDYDDGHSPIPGFHNKRLSKINSMRRGIMYADVVNTVSPTYAKEIMTEELGEGLDYLLRERKAVLTGVLNGIDYDTWDPTQDPAIKNHFSISKLKNRALNKQTVQDRFGLPQREDVFLVSIVSRLDNQKGFDLLIPIIETLLQELPMQLVIVGEGDTATMSFFRDLETKFPNQVATHLKFDDILPHEIFAGADAMLIPSRFEPSGLIQMEAMRYGAIPIVRKTGGLADTVQNFDPERGTGTGFVFERLDSLSLLVTTIRAFETFRHKEAWRALQQRAMTKDFSWERSAREYEKLFLRAIELRARKQQQSASHAMG</sequence>
<dbReference type="NCBIfam" id="TIGR02095">
    <property type="entry name" value="glgA"/>
    <property type="match status" value="1"/>
</dbReference>
<organism evidence="10 11">
    <name type="scientific">Candidatus Giovannonibacteria bacterium RIFCSPHIGHO2_02_FULL_46_20</name>
    <dbReference type="NCBI Taxonomy" id="1798338"/>
    <lineage>
        <taxon>Bacteria</taxon>
        <taxon>Candidatus Giovannoniibacteriota</taxon>
    </lineage>
</organism>
<dbReference type="STRING" id="1798338.A3J56_02585"/>
<feature type="domain" description="Glycosyl transferase family 1" evidence="8">
    <location>
        <begin position="307"/>
        <end position="449"/>
    </location>
</feature>
<dbReference type="EMBL" id="MFHQ01000003">
    <property type="protein sequence ID" value="OGF74823.1"/>
    <property type="molecule type" value="Genomic_DNA"/>
</dbReference>
<evidence type="ECO:0000256" key="4">
    <source>
        <dbReference type="ARBA" id="ARBA00022676"/>
    </source>
</evidence>